<evidence type="ECO:0000313" key="3">
    <source>
        <dbReference type="EMBL" id="CDI97930.1"/>
    </source>
</evidence>
<organism evidence="3 4">
    <name type="scientific">Echinococcus multilocularis</name>
    <name type="common">Fox tapeworm</name>
    <dbReference type="NCBI Taxonomy" id="6211"/>
    <lineage>
        <taxon>Eukaryota</taxon>
        <taxon>Metazoa</taxon>
        <taxon>Spiralia</taxon>
        <taxon>Lophotrochozoa</taxon>
        <taxon>Platyhelminthes</taxon>
        <taxon>Cestoda</taxon>
        <taxon>Eucestoda</taxon>
        <taxon>Cyclophyllidea</taxon>
        <taxon>Taeniidae</taxon>
        <taxon>Echinococcus</taxon>
    </lineage>
</organism>
<evidence type="ECO:0000313" key="4">
    <source>
        <dbReference type="Proteomes" id="UP000017246"/>
    </source>
</evidence>
<feature type="compositionally biased region" description="Polar residues" evidence="1">
    <location>
        <begin position="684"/>
        <end position="697"/>
    </location>
</feature>
<reference evidence="3" key="1">
    <citation type="journal article" date="2013" name="Nature">
        <title>The genomes of four tapeworm species reveal adaptations to parasitism.</title>
        <authorList>
            <person name="Tsai I.J."/>
            <person name="Zarowiecki M."/>
            <person name="Holroyd N."/>
            <person name="Garciarrubio A."/>
            <person name="Sanchez-Flores A."/>
            <person name="Brooks K.L."/>
            <person name="Tracey A."/>
            <person name="Bobes R.J."/>
            <person name="Fragoso G."/>
            <person name="Sciutto E."/>
            <person name="Aslett M."/>
            <person name="Beasley H."/>
            <person name="Bennett H.M."/>
            <person name="Cai J."/>
            <person name="Camicia F."/>
            <person name="Clark R."/>
            <person name="Cucher M."/>
            <person name="De Silva N."/>
            <person name="Day T.A."/>
            <person name="Deplazes P."/>
            <person name="Estrada K."/>
            <person name="Fernandez C."/>
            <person name="Holland P.W."/>
            <person name="Hou J."/>
            <person name="Hu S."/>
            <person name="Huckvale T."/>
            <person name="Hung S.S."/>
            <person name="Kamenetzky L."/>
            <person name="Keane J.A."/>
            <person name="Kiss F."/>
            <person name="Koziol U."/>
            <person name="Lambert O."/>
            <person name="Liu K."/>
            <person name="Luo X."/>
            <person name="Luo Y."/>
            <person name="Macchiaroli N."/>
            <person name="Nichol S."/>
            <person name="Paps J."/>
            <person name="Parkinson J."/>
            <person name="Pouchkina-Stantcheva N."/>
            <person name="Riddiford N."/>
            <person name="Rosenzvit M."/>
            <person name="Salinas G."/>
            <person name="Wasmuth J.D."/>
            <person name="Zamanian M."/>
            <person name="Zheng Y."/>
            <person name="Cai X."/>
            <person name="Soberon X."/>
            <person name="Olson P.D."/>
            <person name="Laclette J.P."/>
            <person name="Brehm K."/>
            <person name="Berriman M."/>
            <person name="Garciarrubio A."/>
            <person name="Bobes R.J."/>
            <person name="Fragoso G."/>
            <person name="Sanchez-Flores A."/>
            <person name="Estrada K."/>
            <person name="Cevallos M.A."/>
            <person name="Morett E."/>
            <person name="Gonzalez V."/>
            <person name="Portillo T."/>
            <person name="Ochoa-Leyva A."/>
            <person name="Jose M.V."/>
            <person name="Sciutto E."/>
            <person name="Landa A."/>
            <person name="Jimenez L."/>
            <person name="Valdes V."/>
            <person name="Carrero J.C."/>
            <person name="Larralde C."/>
            <person name="Morales-Montor J."/>
            <person name="Limon-Lason J."/>
            <person name="Soberon X."/>
            <person name="Laclette J.P."/>
        </authorList>
    </citation>
    <scope>NUCLEOTIDE SEQUENCE [LARGE SCALE GENOMIC DNA]</scope>
</reference>
<dbReference type="PANTHER" id="PTHR21538:SF24">
    <property type="entry name" value="PH DOMAIN-CONTAINING PROTEIN"/>
    <property type="match status" value="1"/>
</dbReference>
<feature type="compositionally biased region" description="Low complexity" evidence="1">
    <location>
        <begin position="288"/>
        <end position="304"/>
    </location>
</feature>
<dbReference type="GO" id="GO:0000915">
    <property type="term" value="P:actomyosin contractile ring assembly"/>
    <property type="evidence" value="ECO:0007669"/>
    <property type="project" value="TreeGrafter"/>
</dbReference>
<dbReference type="GO" id="GO:0005826">
    <property type="term" value="C:actomyosin contractile ring"/>
    <property type="evidence" value="ECO:0007669"/>
    <property type="project" value="TreeGrafter"/>
</dbReference>
<dbReference type="STRING" id="6211.A0A087W077"/>
<feature type="region of interest" description="Disordered" evidence="1">
    <location>
        <begin position="342"/>
        <end position="423"/>
    </location>
</feature>
<dbReference type="Proteomes" id="UP000017246">
    <property type="component" value="Unassembled WGS sequence"/>
</dbReference>
<proteinExistence type="predicted"/>
<feature type="domain" description="PH" evidence="2">
    <location>
        <begin position="838"/>
        <end position="994"/>
    </location>
</feature>
<dbReference type="PANTHER" id="PTHR21538">
    <property type="entry name" value="ANILLIN/RHOTEKIN RTKN"/>
    <property type="match status" value="1"/>
</dbReference>
<dbReference type="Gene3D" id="2.30.29.30">
    <property type="entry name" value="Pleckstrin-homology domain (PH domain)/Phosphotyrosine-binding domain (PTB)"/>
    <property type="match status" value="1"/>
</dbReference>
<dbReference type="SUPFAM" id="SSF50729">
    <property type="entry name" value="PH domain-like"/>
    <property type="match status" value="1"/>
</dbReference>
<feature type="compositionally biased region" description="Low complexity" evidence="1">
    <location>
        <begin position="347"/>
        <end position="375"/>
    </location>
</feature>
<evidence type="ECO:0000256" key="1">
    <source>
        <dbReference type="SAM" id="MobiDB-lite"/>
    </source>
</evidence>
<dbReference type="CDD" id="cd01263">
    <property type="entry name" value="PH_anillin"/>
    <property type="match status" value="1"/>
</dbReference>
<dbReference type="InterPro" id="IPR011993">
    <property type="entry name" value="PH-like_dom_sf"/>
</dbReference>
<dbReference type="GO" id="GO:0000281">
    <property type="term" value="P:mitotic cytokinesis"/>
    <property type="evidence" value="ECO:0007669"/>
    <property type="project" value="TreeGrafter"/>
</dbReference>
<dbReference type="eggNOG" id="KOG3640">
    <property type="taxonomic scope" value="Eukaryota"/>
</dbReference>
<accession>A0A087W077</accession>
<dbReference type="InterPro" id="IPR037840">
    <property type="entry name" value="PH_Anillin"/>
</dbReference>
<dbReference type="GO" id="GO:0031106">
    <property type="term" value="P:septin ring organization"/>
    <property type="evidence" value="ECO:0007669"/>
    <property type="project" value="TreeGrafter"/>
</dbReference>
<dbReference type="InterPro" id="IPR051364">
    <property type="entry name" value="Cytokinesis/Rho-signaling"/>
</dbReference>
<dbReference type="SMART" id="SM00233">
    <property type="entry name" value="PH"/>
    <property type="match status" value="1"/>
</dbReference>
<reference evidence="3" key="2">
    <citation type="submission" date="2015-11" db="EMBL/GenBank/DDBJ databases">
        <authorList>
            <person name="Zhang Y."/>
            <person name="Guo Z."/>
        </authorList>
    </citation>
    <scope>NUCLEOTIDE SEQUENCE</scope>
</reference>
<dbReference type="EMBL" id="LN902846">
    <property type="protein sequence ID" value="CDI97930.1"/>
    <property type="molecule type" value="Genomic_DNA"/>
</dbReference>
<name>A0A087W077_ECHMU</name>
<feature type="region of interest" description="Disordered" evidence="1">
    <location>
        <begin position="37"/>
        <end position="76"/>
    </location>
</feature>
<gene>
    <name evidence="3" type="ORF">EmuJ_000174500</name>
</gene>
<dbReference type="InterPro" id="IPR001849">
    <property type="entry name" value="PH_domain"/>
</dbReference>
<sequence length="1031" mass="110933">MDGGPLKHESDMDGNTSYVSKEKYTALANEIRKWEDDLWHTRRQKSRPRVSGSADKTPDGASKKSHFRESLSSVTPAHVSSLRQFWESLMTKETLNTVTERPPLRPIQPPTFSLEKRGMPDVGGVPACKENLLMESIDVGIPELPPPPVGIEEPLAPTADILADLPPPPLLPVAEEGVCSKSAGFIDLSKSPKREYFVPQCPSTTQPVLPHRYFSRPRLGAYTNSAGGGLSRGGLRNWPNCSNLNESPPMEAANAQLPRQRSVTFEPKPGSAPGDSEVEIEGELPNVSSAASSAPGSSSRGHSSVPNDPGERYKYVDGDSFGILESAARLANSADRLNRNCCRSRRSSSAAAERSTSTASDTDEVSSMSSSSRASSSDDDGSEGDSVNSEPTSNRPSFTATAALVSPSSSSRGRKSSDAPRRMSREASALLDFVCLPTPITRGGRLSRSNTEIAAAEAVTLRRLERMKDIADLITREKSLIMEISTELAELHSSAKAVATGKLAKYSSNSASVPVGEATLIDLNLRFLLACQRRQALLEELALLHKGSPVMVPPMRGEPLRARLQLHAVRVALKPLLPGSSSGSGGGYVVVGVGERLRTVDGGRPVKYHILAVLKCVGEGRIYHTQTVTLMRVADLPAGTVRGAAFVDLLADIDIVPLRPDFVINIEVYCLQTGGSGGRGTSTDRQQSSGLQTPVSRRTNISIMEKSPIISSAKKCGGLHMSSLLLSSKRRKYYVSQPKEDIDLSAAFTLLSSVSLRHHDDLLFGRLPCVRPGGVGVGDGNSTVGAYAFAAAEGQETGEVAGGGDHAEMPLYLDGLPRSSPLAGPLGFVDITVRLQSAVLKRGFLTVFDESGGMGVWTRCWCKLSVDQLVYWRYPEDEIEAAAASSSSAAAPISRLDLRRIVAPWAVQAPRKICVRANTLYMRSLVAVNPKMLLIDTTSSSVGEQAPTTGLVTAASILLRASPDYKWMEQRHLICADSAAEMESWLKQLNLALEVLQRWMPAHFARLARYDSGLTFTQSVAASVASRLKQW</sequence>
<feature type="region of interest" description="Disordered" evidence="1">
    <location>
        <begin position="240"/>
        <end position="313"/>
    </location>
</feature>
<feature type="region of interest" description="Disordered" evidence="1">
    <location>
        <begin position="675"/>
        <end position="697"/>
    </location>
</feature>
<dbReference type="OrthoDB" id="5915976at2759"/>
<keyword evidence="4" id="KW-1185">Reference proteome</keyword>
<dbReference type="PROSITE" id="PS50003">
    <property type="entry name" value="PH_DOMAIN"/>
    <property type="match status" value="1"/>
</dbReference>
<evidence type="ECO:0000259" key="2">
    <source>
        <dbReference type="PROSITE" id="PS50003"/>
    </source>
</evidence>
<dbReference type="AlphaFoldDB" id="A0A087W077"/>
<protein>
    <submittedName>
        <fullName evidence="3">Actin binding protein anillin</fullName>
    </submittedName>
</protein>
<feature type="compositionally biased region" description="Polar residues" evidence="1">
    <location>
        <begin position="390"/>
        <end position="400"/>
    </location>
</feature>
<dbReference type="OMA" id="FVINIEV"/>
<feature type="region of interest" description="Disordered" evidence="1">
    <location>
        <begin position="97"/>
        <end position="119"/>
    </location>
</feature>